<feature type="transmembrane region" description="Helical" evidence="13">
    <location>
        <begin position="52"/>
        <end position="73"/>
    </location>
</feature>
<evidence type="ECO:0000256" key="9">
    <source>
        <dbReference type="ARBA" id="ARBA00022989"/>
    </source>
</evidence>
<keyword evidence="6" id="KW-0479">Metal-binding</keyword>
<dbReference type="GO" id="GO:0016020">
    <property type="term" value="C:membrane"/>
    <property type="evidence" value="ECO:0007669"/>
    <property type="project" value="UniProtKB-SubCell"/>
</dbReference>
<keyword evidence="4" id="KW-0808">Transferase</keyword>
<evidence type="ECO:0000256" key="4">
    <source>
        <dbReference type="ARBA" id="ARBA00022679"/>
    </source>
</evidence>
<keyword evidence="5 13" id="KW-0812">Transmembrane</keyword>
<dbReference type="SMART" id="SM00184">
    <property type="entry name" value="RING"/>
    <property type="match status" value="1"/>
</dbReference>
<evidence type="ECO:0000256" key="11">
    <source>
        <dbReference type="ARBA" id="ARBA00024209"/>
    </source>
</evidence>
<protein>
    <recommendedName>
        <fullName evidence="3">RING-type E3 ubiquitin transferase</fullName>
        <ecNumber evidence="3">2.3.2.27</ecNumber>
    </recommendedName>
</protein>
<sequence>MSTTYSFSSTELFPDFLGKFHSRKLLIQNPLNEQPVTAAHPYSSESSLNSNAVIVLSVLVCGIICSLGLHFLIRCILVRWSRLEYSGPRANSSTPLAKTGIKKKALKAFTIVKYSGELKLPGLDNECVICLSDFAPGERVRILPKCNHGFHVRCIDKWLRSNSSCPKCRHCLIESCKKIEGSTQPSSLSGISTPVQETVVNIRPLEPEGILRNYEGLS</sequence>
<evidence type="ECO:0000256" key="12">
    <source>
        <dbReference type="PROSITE-ProRule" id="PRU00175"/>
    </source>
</evidence>
<dbReference type="UniPathway" id="UPA00143"/>
<dbReference type="InterPro" id="IPR013083">
    <property type="entry name" value="Znf_RING/FYVE/PHD"/>
</dbReference>
<accession>A0A2H5QUP1</accession>
<keyword evidence="10 13" id="KW-0472">Membrane</keyword>
<dbReference type="GO" id="GO:0061630">
    <property type="term" value="F:ubiquitin protein ligase activity"/>
    <property type="evidence" value="ECO:0007669"/>
    <property type="project" value="UniProtKB-EC"/>
</dbReference>
<keyword evidence="7" id="KW-0833">Ubl conjugation pathway</keyword>
<keyword evidence="9 13" id="KW-1133">Transmembrane helix</keyword>
<dbReference type="InterPro" id="IPR044602">
    <property type="entry name" value="ATL10/ATL72-79-like"/>
</dbReference>
<comment type="similarity">
    <text evidence="11">Belongs to the RING-type zinc finger family. ATL subfamily.</text>
</comment>
<evidence type="ECO:0000256" key="13">
    <source>
        <dbReference type="SAM" id="Phobius"/>
    </source>
</evidence>
<evidence type="ECO:0000256" key="10">
    <source>
        <dbReference type="ARBA" id="ARBA00023136"/>
    </source>
</evidence>
<gene>
    <name evidence="15" type="ORF">CUMW_260760</name>
</gene>
<feature type="domain" description="RING-type" evidence="14">
    <location>
        <begin position="127"/>
        <end position="169"/>
    </location>
</feature>
<dbReference type="PANTHER" id="PTHR46905:SF7">
    <property type="entry name" value="RING-H2 FINGER PROTEIN ATL78"/>
    <property type="match status" value="1"/>
</dbReference>
<evidence type="ECO:0000256" key="1">
    <source>
        <dbReference type="ARBA" id="ARBA00000900"/>
    </source>
</evidence>
<dbReference type="FunFam" id="3.30.40.10:FF:000632">
    <property type="entry name" value="RING-H2 finger protein ATL73"/>
    <property type="match status" value="1"/>
</dbReference>
<dbReference type="AlphaFoldDB" id="A0A2H5QUP1"/>
<comment type="caution">
    <text evidence="15">The sequence shown here is derived from an EMBL/GenBank/DDBJ whole genome shotgun (WGS) entry which is preliminary data.</text>
</comment>
<keyword evidence="8" id="KW-0862">Zinc</keyword>
<dbReference type="GO" id="GO:0016567">
    <property type="term" value="P:protein ubiquitination"/>
    <property type="evidence" value="ECO:0007669"/>
    <property type="project" value="UniProtKB-UniPathway"/>
</dbReference>
<evidence type="ECO:0000256" key="5">
    <source>
        <dbReference type="ARBA" id="ARBA00022692"/>
    </source>
</evidence>
<organism evidence="15 16">
    <name type="scientific">Citrus unshiu</name>
    <name type="common">Satsuma mandarin</name>
    <name type="synonym">Citrus nobilis var. unshiu</name>
    <dbReference type="NCBI Taxonomy" id="55188"/>
    <lineage>
        <taxon>Eukaryota</taxon>
        <taxon>Viridiplantae</taxon>
        <taxon>Streptophyta</taxon>
        <taxon>Embryophyta</taxon>
        <taxon>Tracheophyta</taxon>
        <taxon>Spermatophyta</taxon>
        <taxon>Magnoliopsida</taxon>
        <taxon>eudicotyledons</taxon>
        <taxon>Gunneridae</taxon>
        <taxon>Pentapetalae</taxon>
        <taxon>rosids</taxon>
        <taxon>malvids</taxon>
        <taxon>Sapindales</taxon>
        <taxon>Rutaceae</taxon>
        <taxon>Aurantioideae</taxon>
        <taxon>Citrus</taxon>
    </lineage>
</organism>
<dbReference type="Gene3D" id="3.30.40.10">
    <property type="entry name" value="Zinc/RING finger domain, C3HC4 (zinc finger)"/>
    <property type="match status" value="1"/>
</dbReference>
<comment type="catalytic activity">
    <reaction evidence="1">
        <text>S-ubiquitinyl-[E2 ubiquitin-conjugating enzyme]-L-cysteine + [acceptor protein]-L-lysine = [E2 ubiquitin-conjugating enzyme]-L-cysteine + N(6)-ubiquitinyl-[acceptor protein]-L-lysine.</text>
        <dbReference type="EC" id="2.3.2.27"/>
    </reaction>
</comment>
<dbReference type="PANTHER" id="PTHR46905">
    <property type="entry name" value="RING-H2 FINGER PROTEIN ATL78"/>
    <property type="match status" value="1"/>
</dbReference>
<comment type="subcellular location">
    <subcellularLocation>
        <location evidence="2">Membrane</location>
        <topology evidence="2">Single-pass membrane protein</topology>
    </subcellularLocation>
</comment>
<dbReference type="Pfam" id="PF13639">
    <property type="entry name" value="zf-RING_2"/>
    <property type="match status" value="1"/>
</dbReference>
<proteinExistence type="inferred from homology"/>
<evidence type="ECO:0000313" key="15">
    <source>
        <dbReference type="EMBL" id="GAY68005.1"/>
    </source>
</evidence>
<reference evidence="15 16" key="1">
    <citation type="journal article" date="2017" name="Front. Genet.">
        <title>Draft sequencing of the heterozygous diploid genome of Satsuma (Citrus unshiu Marc.) using a hybrid assembly approach.</title>
        <authorList>
            <person name="Shimizu T."/>
            <person name="Tanizawa Y."/>
            <person name="Mochizuki T."/>
            <person name="Nagasaki H."/>
            <person name="Yoshioka T."/>
            <person name="Toyoda A."/>
            <person name="Fujiyama A."/>
            <person name="Kaminuma E."/>
            <person name="Nakamura Y."/>
        </authorList>
    </citation>
    <scope>NUCLEOTIDE SEQUENCE [LARGE SCALE GENOMIC DNA]</scope>
    <source>
        <strain evidence="16">cv. Miyagawa wase</strain>
    </source>
</reference>
<dbReference type="Proteomes" id="UP000236630">
    <property type="component" value="Unassembled WGS sequence"/>
</dbReference>
<evidence type="ECO:0000256" key="2">
    <source>
        <dbReference type="ARBA" id="ARBA00004167"/>
    </source>
</evidence>
<keyword evidence="12" id="KW-0863">Zinc-finger</keyword>
<evidence type="ECO:0000259" key="14">
    <source>
        <dbReference type="PROSITE" id="PS50089"/>
    </source>
</evidence>
<dbReference type="GO" id="GO:0008270">
    <property type="term" value="F:zinc ion binding"/>
    <property type="evidence" value="ECO:0007669"/>
    <property type="project" value="UniProtKB-KW"/>
</dbReference>
<keyword evidence="16" id="KW-1185">Reference proteome</keyword>
<evidence type="ECO:0000256" key="8">
    <source>
        <dbReference type="ARBA" id="ARBA00022833"/>
    </source>
</evidence>
<evidence type="ECO:0000256" key="6">
    <source>
        <dbReference type="ARBA" id="ARBA00022723"/>
    </source>
</evidence>
<evidence type="ECO:0000256" key="7">
    <source>
        <dbReference type="ARBA" id="ARBA00022786"/>
    </source>
</evidence>
<dbReference type="EC" id="2.3.2.27" evidence="3"/>
<dbReference type="PROSITE" id="PS50089">
    <property type="entry name" value="ZF_RING_2"/>
    <property type="match status" value="1"/>
</dbReference>
<dbReference type="SUPFAM" id="SSF57850">
    <property type="entry name" value="RING/U-box"/>
    <property type="match status" value="1"/>
</dbReference>
<evidence type="ECO:0000313" key="16">
    <source>
        <dbReference type="Proteomes" id="UP000236630"/>
    </source>
</evidence>
<dbReference type="CDD" id="cd16461">
    <property type="entry name" value="RING-H2_EL5-like"/>
    <property type="match status" value="1"/>
</dbReference>
<dbReference type="InterPro" id="IPR001841">
    <property type="entry name" value="Znf_RING"/>
</dbReference>
<evidence type="ECO:0000256" key="3">
    <source>
        <dbReference type="ARBA" id="ARBA00012483"/>
    </source>
</evidence>
<dbReference type="EMBL" id="BDQV01000791">
    <property type="protein sequence ID" value="GAY68005.1"/>
    <property type="molecule type" value="Genomic_DNA"/>
</dbReference>
<name>A0A2H5QUP1_CITUN</name>